<dbReference type="RefSeq" id="WP_380741700.1">
    <property type="nucleotide sequence ID" value="NZ_JBHTLI010000001.1"/>
</dbReference>
<name>A0ABW3NM66_9FLAO</name>
<protein>
    <submittedName>
        <fullName evidence="1">Uncharacterized protein</fullName>
    </submittedName>
</protein>
<reference evidence="2" key="1">
    <citation type="journal article" date="2019" name="Int. J. Syst. Evol. Microbiol.">
        <title>The Global Catalogue of Microorganisms (GCM) 10K type strain sequencing project: providing services to taxonomists for standard genome sequencing and annotation.</title>
        <authorList>
            <consortium name="The Broad Institute Genomics Platform"/>
            <consortium name="The Broad Institute Genome Sequencing Center for Infectious Disease"/>
            <person name="Wu L."/>
            <person name="Ma J."/>
        </authorList>
    </citation>
    <scope>NUCLEOTIDE SEQUENCE [LARGE SCALE GENOMIC DNA]</scope>
    <source>
        <strain evidence="2">CCUG 64793</strain>
    </source>
</reference>
<proteinExistence type="predicted"/>
<evidence type="ECO:0000313" key="1">
    <source>
        <dbReference type="EMBL" id="MFD1094124.1"/>
    </source>
</evidence>
<organism evidence="1 2">
    <name type="scientific">Salegentibacter chungangensis</name>
    <dbReference type="NCBI Taxonomy" id="1335724"/>
    <lineage>
        <taxon>Bacteria</taxon>
        <taxon>Pseudomonadati</taxon>
        <taxon>Bacteroidota</taxon>
        <taxon>Flavobacteriia</taxon>
        <taxon>Flavobacteriales</taxon>
        <taxon>Flavobacteriaceae</taxon>
        <taxon>Salegentibacter</taxon>
    </lineage>
</organism>
<dbReference type="EMBL" id="JBHTLI010000001">
    <property type="protein sequence ID" value="MFD1094124.1"/>
    <property type="molecule type" value="Genomic_DNA"/>
</dbReference>
<evidence type="ECO:0000313" key="2">
    <source>
        <dbReference type="Proteomes" id="UP001597131"/>
    </source>
</evidence>
<gene>
    <name evidence="1" type="ORF">ACFQ3Q_00040</name>
</gene>
<keyword evidence="2" id="KW-1185">Reference proteome</keyword>
<comment type="caution">
    <text evidence="1">The sequence shown here is derived from an EMBL/GenBank/DDBJ whole genome shotgun (WGS) entry which is preliminary data.</text>
</comment>
<dbReference type="Proteomes" id="UP001597131">
    <property type="component" value="Unassembled WGS sequence"/>
</dbReference>
<accession>A0ABW3NM66</accession>
<sequence>MKSKALTLVLVFAFIFSAYSQDRLKRPKKRVGVASVDSIVTKSFDMYDDVYTYKQKVDAGHELDSTETDVLEYILEESEDLSEYALDAASELDGISVLKQGKAVLQLNRAKKALQYCAVTCKELMVGEDVEEESSGNN</sequence>